<organism evidence="2">
    <name type="scientific">metagenome</name>
    <dbReference type="NCBI Taxonomy" id="256318"/>
    <lineage>
        <taxon>unclassified sequences</taxon>
        <taxon>metagenomes</taxon>
    </lineage>
</organism>
<proteinExistence type="predicted"/>
<keyword evidence="1" id="KW-0472">Membrane</keyword>
<evidence type="ECO:0000313" key="2">
    <source>
        <dbReference type="EMBL" id="CUR62473.1"/>
    </source>
</evidence>
<name>A0A2P2CKG1_9ZZZZ</name>
<evidence type="ECO:0008006" key="3">
    <source>
        <dbReference type="Google" id="ProtNLM"/>
    </source>
</evidence>
<accession>A0A2P2CKG1</accession>
<keyword evidence="1" id="KW-0812">Transmembrane</keyword>
<sequence>MVILGLALIILGGIAILSAVFVSEPGNGGELLGFTVSTLESFLIGVAAGAAILWGFSILKWGTRRGLAQRRERKELTKLNEKLERVDAERREEGDGDPRT</sequence>
<gene>
    <name evidence="2" type="ORF">NOCA180117</name>
</gene>
<dbReference type="EMBL" id="CZKB01000028">
    <property type="protein sequence ID" value="CUR62473.1"/>
    <property type="molecule type" value="Genomic_DNA"/>
</dbReference>
<evidence type="ECO:0000256" key="1">
    <source>
        <dbReference type="SAM" id="Phobius"/>
    </source>
</evidence>
<dbReference type="AlphaFoldDB" id="A0A2P2CKG1"/>
<feature type="transmembrane region" description="Helical" evidence="1">
    <location>
        <begin position="42"/>
        <end position="63"/>
    </location>
</feature>
<keyword evidence="1" id="KW-1133">Transmembrane helix</keyword>
<protein>
    <recommendedName>
        <fullName evidence="3">Lipopolysaccharide assembly protein A domain-containing protein</fullName>
    </recommendedName>
</protein>
<reference evidence="2" key="1">
    <citation type="submission" date="2015-08" db="EMBL/GenBank/DDBJ databases">
        <authorList>
            <person name="Babu N.S."/>
            <person name="Beckwith C.J."/>
            <person name="Beseler K.G."/>
            <person name="Brison A."/>
            <person name="Carone J.V."/>
            <person name="Caskin T.P."/>
            <person name="Diamond M."/>
            <person name="Durham M.E."/>
            <person name="Foxe J.M."/>
            <person name="Go M."/>
            <person name="Henderson B.A."/>
            <person name="Jones I.B."/>
            <person name="McGettigan J.A."/>
            <person name="Micheletti S.J."/>
            <person name="Nasrallah M.E."/>
            <person name="Ortiz D."/>
            <person name="Piller C.R."/>
            <person name="Privatt S.R."/>
            <person name="Schneider S.L."/>
            <person name="Sharp S."/>
            <person name="Smith T.C."/>
            <person name="Stanton J.D."/>
            <person name="Ullery H.E."/>
            <person name="Wilson R.J."/>
            <person name="Serrano M.G."/>
            <person name="Buck G."/>
            <person name="Lee V."/>
            <person name="Wang Y."/>
            <person name="Carvalho R."/>
            <person name="Voegtly L."/>
            <person name="Shi R."/>
            <person name="Duckworth R."/>
            <person name="Johnson A."/>
            <person name="Loviza R."/>
            <person name="Walstead R."/>
            <person name="Shah Z."/>
            <person name="Kiflezghi M."/>
            <person name="Wade K."/>
            <person name="Ball S.L."/>
            <person name="Bradley K.W."/>
            <person name="Asai D.J."/>
            <person name="Bowman C.A."/>
            <person name="Russell D.A."/>
            <person name="Pope W.H."/>
            <person name="Jacobs-Sera D."/>
            <person name="Hendrix R.W."/>
            <person name="Hatfull G.F."/>
        </authorList>
    </citation>
    <scope>NUCLEOTIDE SEQUENCE</scope>
</reference>